<protein>
    <recommendedName>
        <fullName evidence="1">2-C-methyl-D-erythritol 2,4-cyclodiphosphate synthase</fullName>
        <ecNumber evidence="1">4.6.1.12</ecNumber>
    </recommendedName>
</protein>
<dbReference type="SUPFAM" id="SSF69765">
    <property type="entry name" value="IpsF-like"/>
    <property type="match status" value="1"/>
</dbReference>
<evidence type="ECO:0000256" key="1">
    <source>
        <dbReference type="RuleBase" id="RU004395"/>
    </source>
</evidence>
<dbReference type="EC" id="4.6.1.12" evidence="1"/>
<dbReference type="AlphaFoldDB" id="A0A222ERB4"/>
<proteinExistence type="inferred from homology"/>
<sequence>MYRIGFSKDKHNLVKGNGISIGGINIECDRSPDAYSDGDVLFHALAESIYGALGMEDIGTYYNKKNKEKKFKSSCMIKDVNAILISKQFKIVNIDILIELDKPNLTKYKDIIKDNVAMMLGLSKEVIAIKATTTEGNHPNLVTCYSNVLIKKEENY</sequence>
<dbReference type="OrthoDB" id="9804336at2"/>
<reference evidence="3 4" key="1">
    <citation type="submission" date="2017-07" db="EMBL/GenBank/DDBJ databases">
        <title>Complete genome sequence of Spiroplasma corruscae EC-1 (DSM 19793).</title>
        <authorList>
            <person name="Tsai Y.-M."/>
            <person name="Lo W.-S."/>
            <person name="Kuo C.-H."/>
        </authorList>
    </citation>
    <scope>NUCLEOTIDE SEQUENCE [LARGE SCALE GENOMIC DNA]</scope>
    <source>
        <strain evidence="3 4">EC-1</strain>
    </source>
</reference>
<comment type="catalytic activity">
    <reaction evidence="1">
        <text>4-CDP-2-C-methyl-D-erythritol 2-phosphate = 2-C-methyl-D-erythritol 2,4-cyclic diphosphate + CMP</text>
        <dbReference type="Rhea" id="RHEA:23864"/>
        <dbReference type="ChEBI" id="CHEBI:57919"/>
        <dbReference type="ChEBI" id="CHEBI:58483"/>
        <dbReference type="ChEBI" id="CHEBI:60377"/>
        <dbReference type="EC" id="4.6.1.12"/>
    </reaction>
</comment>
<gene>
    <name evidence="3" type="primary">ispF</name>
    <name evidence="3" type="ORF">SCORR_v1c09720</name>
</gene>
<dbReference type="NCBIfam" id="TIGR00151">
    <property type="entry name" value="ispF"/>
    <property type="match status" value="1"/>
</dbReference>
<dbReference type="KEGG" id="scou:SCORR_v1c09720"/>
<evidence type="ECO:0000313" key="3">
    <source>
        <dbReference type="EMBL" id="ASP28744.1"/>
    </source>
</evidence>
<dbReference type="PANTHER" id="PTHR43181:SF1">
    <property type="entry name" value="2-C-METHYL-D-ERYTHRITOL 2,4-CYCLODIPHOSPHATE SYNTHASE, CHLOROPLASTIC"/>
    <property type="match status" value="1"/>
</dbReference>
<evidence type="ECO:0000313" key="4">
    <source>
        <dbReference type="Proteomes" id="UP000203229"/>
    </source>
</evidence>
<dbReference type="Proteomes" id="UP000203229">
    <property type="component" value="Chromosome"/>
</dbReference>
<dbReference type="Pfam" id="PF02542">
    <property type="entry name" value="YgbB"/>
    <property type="match status" value="1"/>
</dbReference>
<keyword evidence="1" id="KW-0414">Isoprene biosynthesis</keyword>
<dbReference type="RefSeq" id="WP_094049771.1">
    <property type="nucleotide sequence ID" value="NZ_CP022535.1"/>
</dbReference>
<dbReference type="Gene3D" id="3.30.1330.50">
    <property type="entry name" value="2-C-methyl-D-erythritol 2,4-cyclodiphosphate synthase"/>
    <property type="match status" value="1"/>
</dbReference>
<evidence type="ECO:0000259" key="2">
    <source>
        <dbReference type="Pfam" id="PF02542"/>
    </source>
</evidence>
<dbReference type="GO" id="GO:0008685">
    <property type="term" value="F:2-C-methyl-D-erythritol 2,4-cyclodiphosphate synthase activity"/>
    <property type="evidence" value="ECO:0007669"/>
    <property type="project" value="UniProtKB-EC"/>
</dbReference>
<comment type="similarity">
    <text evidence="1">Belongs to the IspF family.</text>
</comment>
<keyword evidence="4" id="KW-1185">Reference proteome</keyword>
<keyword evidence="1" id="KW-0456">Lyase</keyword>
<dbReference type="InterPro" id="IPR003526">
    <property type="entry name" value="MECDP_synthase"/>
</dbReference>
<name>A0A222ERB4_9MOLU</name>
<dbReference type="InterPro" id="IPR036571">
    <property type="entry name" value="MECDP_synthase_sf"/>
</dbReference>
<feature type="domain" description="2-C-methyl-D-erythritol 2,4-cyclodiphosphate synthase" evidence="2">
    <location>
        <begin position="3"/>
        <end position="150"/>
    </location>
</feature>
<dbReference type="CDD" id="cd00554">
    <property type="entry name" value="MECDP_synthase"/>
    <property type="match status" value="1"/>
</dbReference>
<organism evidence="3 4">
    <name type="scientific">Spiroplasma corruscae</name>
    <dbReference type="NCBI Taxonomy" id="216934"/>
    <lineage>
        <taxon>Bacteria</taxon>
        <taxon>Bacillati</taxon>
        <taxon>Mycoplasmatota</taxon>
        <taxon>Mollicutes</taxon>
        <taxon>Entomoplasmatales</taxon>
        <taxon>Spiroplasmataceae</taxon>
        <taxon>Spiroplasma</taxon>
    </lineage>
</organism>
<accession>A0A222ERB4</accession>
<dbReference type="GO" id="GO:0016114">
    <property type="term" value="P:terpenoid biosynthetic process"/>
    <property type="evidence" value="ECO:0007669"/>
    <property type="project" value="InterPro"/>
</dbReference>
<dbReference type="PANTHER" id="PTHR43181">
    <property type="entry name" value="2-C-METHYL-D-ERYTHRITOL 2,4-CYCLODIPHOSPHATE SYNTHASE, CHLOROPLASTIC"/>
    <property type="match status" value="1"/>
</dbReference>
<dbReference type="EMBL" id="CP022535">
    <property type="protein sequence ID" value="ASP28744.1"/>
    <property type="molecule type" value="Genomic_DNA"/>
</dbReference>